<evidence type="ECO:0000256" key="9">
    <source>
        <dbReference type="ARBA" id="ARBA00022989"/>
    </source>
</evidence>
<dbReference type="Gene3D" id="1.10.510.10">
    <property type="entry name" value="Transferase(Phosphotransferase) domain 1"/>
    <property type="match status" value="1"/>
</dbReference>
<dbReference type="OrthoDB" id="3256376at2759"/>
<comment type="catalytic activity">
    <reaction evidence="13">
        <text>L-tyrosyl-[protein] + ATP = O-phospho-L-tyrosyl-[protein] + ADP + H(+)</text>
        <dbReference type="Rhea" id="RHEA:10596"/>
        <dbReference type="Rhea" id="RHEA-COMP:10136"/>
        <dbReference type="Rhea" id="RHEA-COMP:20101"/>
        <dbReference type="ChEBI" id="CHEBI:15378"/>
        <dbReference type="ChEBI" id="CHEBI:30616"/>
        <dbReference type="ChEBI" id="CHEBI:46858"/>
        <dbReference type="ChEBI" id="CHEBI:61978"/>
        <dbReference type="ChEBI" id="CHEBI:456216"/>
        <dbReference type="EC" id="2.7.10.1"/>
    </reaction>
</comment>
<feature type="transmembrane region" description="Helical" evidence="15">
    <location>
        <begin position="174"/>
        <end position="194"/>
    </location>
</feature>
<dbReference type="OMA" id="RECWLES"/>
<organism evidence="18 19">
    <name type="scientific">Folsomia candida</name>
    <name type="common">Springtail</name>
    <dbReference type="NCBI Taxonomy" id="158441"/>
    <lineage>
        <taxon>Eukaryota</taxon>
        <taxon>Metazoa</taxon>
        <taxon>Ecdysozoa</taxon>
        <taxon>Arthropoda</taxon>
        <taxon>Hexapoda</taxon>
        <taxon>Collembola</taxon>
        <taxon>Entomobryomorpha</taxon>
        <taxon>Isotomoidea</taxon>
        <taxon>Isotomidae</taxon>
        <taxon>Proisotominae</taxon>
        <taxon>Folsomia</taxon>
    </lineage>
</organism>
<dbReference type="InterPro" id="IPR001245">
    <property type="entry name" value="Ser-Thr/Tyr_kinase_cat_dom"/>
</dbReference>
<dbReference type="GO" id="GO:0043235">
    <property type="term" value="C:receptor complex"/>
    <property type="evidence" value="ECO:0007669"/>
    <property type="project" value="TreeGrafter"/>
</dbReference>
<name>A0A226EQA8_FOLCA</name>
<evidence type="ECO:0000256" key="10">
    <source>
        <dbReference type="ARBA" id="ARBA00023136"/>
    </source>
</evidence>
<dbReference type="Pfam" id="PF07714">
    <property type="entry name" value="PK_Tyr_Ser-Thr"/>
    <property type="match status" value="1"/>
</dbReference>
<keyword evidence="9 15" id="KW-1133">Transmembrane helix</keyword>
<proteinExistence type="predicted"/>
<dbReference type="GO" id="GO:0005524">
    <property type="term" value="F:ATP binding"/>
    <property type="evidence" value="ECO:0007669"/>
    <property type="project" value="UniProtKB-UniRule"/>
</dbReference>
<evidence type="ECO:0000256" key="5">
    <source>
        <dbReference type="ARBA" id="ARBA00022729"/>
    </source>
</evidence>
<keyword evidence="18" id="KW-0675">Receptor</keyword>
<feature type="binding site" evidence="14">
    <location>
        <position position="280"/>
    </location>
    <ligand>
        <name>ATP</name>
        <dbReference type="ChEBI" id="CHEBI:30616"/>
    </ligand>
</feature>
<dbReference type="Proteomes" id="UP000198287">
    <property type="component" value="Unassembled WGS sequence"/>
</dbReference>
<dbReference type="InterPro" id="IPR008266">
    <property type="entry name" value="Tyr_kinase_AS"/>
</dbReference>
<evidence type="ECO:0000256" key="11">
    <source>
        <dbReference type="ARBA" id="ARBA00023137"/>
    </source>
</evidence>
<dbReference type="GO" id="GO:1902533">
    <property type="term" value="P:positive regulation of intracellular signal transduction"/>
    <property type="evidence" value="ECO:0007669"/>
    <property type="project" value="UniProtKB-ARBA"/>
</dbReference>
<dbReference type="InterPro" id="IPR011009">
    <property type="entry name" value="Kinase-like_dom_sf"/>
</dbReference>
<dbReference type="SUPFAM" id="SSF56112">
    <property type="entry name" value="Protein kinase-like (PK-like)"/>
    <property type="match status" value="1"/>
</dbReference>
<dbReference type="PANTHER" id="PTHR24416:SF621">
    <property type="entry name" value="TYROSINE KINASE RECEPTOR CAD96CA"/>
    <property type="match status" value="1"/>
</dbReference>
<dbReference type="GO" id="GO:0004714">
    <property type="term" value="F:transmembrane receptor protein tyrosine kinase activity"/>
    <property type="evidence" value="ECO:0007669"/>
    <property type="project" value="UniProtKB-EC"/>
</dbReference>
<evidence type="ECO:0000256" key="2">
    <source>
        <dbReference type="ARBA" id="ARBA00011902"/>
    </source>
</evidence>
<dbReference type="GO" id="GO:0005886">
    <property type="term" value="C:plasma membrane"/>
    <property type="evidence" value="ECO:0007669"/>
    <property type="project" value="TreeGrafter"/>
</dbReference>
<dbReference type="InterPro" id="IPR050122">
    <property type="entry name" value="RTK"/>
</dbReference>
<evidence type="ECO:0000256" key="3">
    <source>
        <dbReference type="ARBA" id="ARBA00022679"/>
    </source>
</evidence>
<evidence type="ECO:0000256" key="13">
    <source>
        <dbReference type="ARBA" id="ARBA00051243"/>
    </source>
</evidence>
<dbReference type="InterPro" id="IPR020635">
    <property type="entry name" value="Tyr_kinase_cat_dom"/>
</dbReference>
<keyword evidence="7 18" id="KW-0418">Kinase</keyword>
<keyword evidence="11" id="KW-0829">Tyrosine-protein kinase</keyword>
<feature type="signal peptide" evidence="16">
    <location>
        <begin position="1"/>
        <end position="18"/>
    </location>
</feature>
<keyword evidence="4 15" id="KW-0812">Transmembrane</keyword>
<dbReference type="FunFam" id="1.10.510.10:FF:000190">
    <property type="entry name" value="Proto-oncogene tyrosine-protein kinase receptor Ret"/>
    <property type="match status" value="1"/>
</dbReference>
<evidence type="ECO:0000256" key="15">
    <source>
        <dbReference type="SAM" id="Phobius"/>
    </source>
</evidence>
<evidence type="ECO:0000313" key="19">
    <source>
        <dbReference type="Proteomes" id="UP000198287"/>
    </source>
</evidence>
<dbReference type="CDD" id="cd00192">
    <property type="entry name" value="PTKc"/>
    <property type="match status" value="1"/>
</dbReference>
<dbReference type="AlphaFoldDB" id="A0A226EQA8"/>
<evidence type="ECO:0000259" key="17">
    <source>
        <dbReference type="PROSITE" id="PS50011"/>
    </source>
</evidence>
<feature type="chain" id="PRO_5012285250" description="receptor protein-tyrosine kinase" evidence="16">
    <location>
        <begin position="19"/>
        <end position="559"/>
    </location>
</feature>
<comment type="caution">
    <text evidence="18">The sequence shown here is derived from an EMBL/GenBank/DDBJ whole genome shotgun (WGS) entry which is preliminary data.</text>
</comment>
<gene>
    <name evidence="18" type="ORF">Fcan01_05570</name>
</gene>
<protein>
    <recommendedName>
        <fullName evidence="2">receptor protein-tyrosine kinase</fullName>
        <ecNumber evidence="2">2.7.10.1</ecNumber>
    </recommendedName>
</protein>
<sequence>MFPWILIFFLINLKVTTPQQQLLLPLTLSSPRTFHLATPTTTPPGTKITQIKLSPESSHLSPNVTYGLEPSFHGDVSTLFKVGVDDGGIYWVGHNGTYPKVGFLQLTAHLHGSNVVSKMEVRVEFGDTKRLSPAVGVVTKKGAELVTTPLAVVTTPTTTIPTTTEAPPPTSKPLLLYISIGCVIVIVFSLLLFLTFRYRNKKSAIVLTKSSNHHGDTTTTQIRALSNRYEDCPKSPAGDQWEVQRHRVKIQSILGEGCFGQVWKASLTTPEDTIQIIAVKTLKTTASPGDKDDLLSELAVLKSLEPSHPNVLRLVGCCTSGDAPPLLLLEYIPLGKLQSYLRSSRSANSTPYNNIHPPSTTLTSSTLTSYSLQISKGMDYLSTKGIIHRDLAARNILLHEDGITCKIADFGFARDVAGVEGEVYERKSGDGRLPIRWMAPESLFDSVFTSKSDVWSFGVLMWEIVTLGSTPYPGMAPAAVISSLRSGHRLEKPPHCKRELYNIMFYCWNDDPSARPSFSNLTAFLSELIEEDMEYIQMDLFPEHSYVNVTSGEAGEERV</sequence>
<dbReference type="PRINTS" id="PR00109">
    <property type="entry name" value="TYRKINASE"/>
</dbReference>
<keyword evidence="6 14" id="KW-0547">Nucleotide-binding</keyword>
<dbReference type="PROSITE" id="PS00109">
    <property type="entry name" value="PROTEIN_KINASE_TYR"/>
    <property type="match status" value="1"/>
</dbReference>
<dbReference type="PROSITE" id="PS00107">
    <property type="entry name" value="PROTEIN_KINASE_ATP"/>
    <property type="match status" value="1"/>
</dbReference>
<feature type="domain" description="Protein kinase" evidence="17">
    <location>
        <begin position="248"/>
        <end position="529"/>
    </location>
</feature>
<dbReference type="GO" id="GO:0007169">
    <property type="term" value="P:cell surface receptor protein tyrosine kinase signaling pathway"/>
    <property type="evidence" value="ECO:0007669"/>
    <property type="project" value="TreeGrafter"/>
</dbReference>
<dbReference type="EMBL" id="LNIX01000002">
    <property type="protein sequence ID" value="OXA59337.1"/>
    <property type="molecule type" value="Genomic_DNA"/>
</dbReference>
<evidence type="ECO:0000256" key="6">
    <source>
        <dbReference type="ARBA" id="ARBA00022741"/>
    </source>
</evidence>
<keyword evidence="12" id="KW-0325">Glycoprotein</keyword>
<dbReference type="InterPro" id="IPR017441">
    <property type="entry name" value="Protein_kinase_ATP_BS"/>
</dbReference>
<keyword evidence="5 16" id="KW-0732">Signal</keyword>
<dbReference type="EC" id="2.7.10.1" evidence="2"/>
<keyword evidence="3" id="KW-0808">Transferase</keyword>
<dbReference type="SMART" id="SM00219">
    <property type="entry name" value="TyrKc"/>
    <property type="match status" value="1"/>
</dbReference>
<dbReference type="InterPro" id="IPR000719">
    <property type="entry name" value="Prot_kinase_dom"/>
</dbReference>
<evidence type="ECO:0000256" key="8">
    <source>
        <dbReference type="ARBA" id="ARBA00022840"/>
    </source>
</evidence>
<dbReference type="PANTHER" id="PTHR24416">
    <property type="entry name" value="TYROSINE-PROTEIN KINASE RECEPTOR"/>
    <property type="match status" value="1"/>
</dbReference>
<keyword evidence="10 15" id="KW-0472">Membrane</keyword>
<evidence type="ECO:0000256" key="7">
    <source>
        <dbReference type="ARBA" id="ARBA00022777"/>
    </source>
</evidence>
<comment type="subcellular location">
    <subcellularLocation>
        <location evidence="1">Membrane</location>
        <topology evidence="1">Single-pass type I membrane protein</topology>
    </subcellularLocation>
</comment>
<evidence type="ECO:0000256" key="4">
    <source>
        <dbReference type="ARBA" id="ARBA00022692"/>
    </source>
</evidence>
<keyword evidence="8 14" id="KW-0067">ATP-binding</keyword>
<dbReference type="PROSITE" id="PS50011">
    <property type="entry name" value="PROTEIN_KINASE_DOM"/>
    <property type="match status" value="1"/>
</dbReference>
<evidence type="ECO:0000256" key="12">
    <source>
        <dbReference type="ARBA" id="ARBA00023180"/>
    </source>
</evidence>
<evidence type="ECO:0000256" key="1">
    <source>
        <dbReference type="ARBA" id="ARBA00004479"/>
    </source>
</evidence>
<reference evidence="18 19" key="1">
    <citation type="submission" date="2015-12" db="EMBL/GenBank/DDBJ databases">
        <title>The genome of Folsomia candida.</title>
        <authorList>
            <person name="Faddeeva A."/>
            <person name="Derks M.F."/>
            <person name="Anvar Y."/>
            <person name="Smit S."/>
            <person name="Van Straalen N."/>
            <person name="Roelofs D."/>
        </authorList>
    </citation>
    <scope>NUCLEOTIDE SEQUENCE [LARGE SCALE GENOMIC DNA]</scope>
    <source>
        <strain evidence="18 19">VU population</strain>
        <tissue evidence="18">Whole body</tissue>
    </source>
</reference>
<dbReference type="Gene3D" id="3.30.200.20">
    <property type="entry name" value="Phosphorylase Kinase, domain 1"/>
    <property type="match status" value="1"/>
</dbReference>
<dbReference type="STRING" id="158441.A0A226EQA8"/>
<accession>A0A226EQA8</accession>
<evidence type="ECO:0000313" key="18">
    <source>
        <dbReference type="EMBL" id="OXA59337.1"/>
    </source>
</evidence>
<evidence type="ECO:0000256" key="16">
    <source>
        <dbReference type="SAM" id="SignalP"/>
    </source>
</evidence>
<keyword evidence="19" id="KW-1185">Reference proteome</keyword>
<evidence type="ECO:0000256" key="14">
    <source>
        <dbReference type="PROSITE-ProRule" id="PRU10141"/>
    </source>
</evidence>